<evidence type="ECO:0000313" key="2">
    <source>
        <dbReference type="EMBL" id="KAJ7691078.1"/>
    </source>
</evidence>
<organism evidence="2 3">
    <name type="scientific">Mycena metata</name>
    <dbReference type="NCBI Taxonomy" id="1033252"/>
    <lineage>
        <taxon>Eukaryota</taxon>
        <taxon>Fungi</taxon>
        <taxon>Dikarya</taxon>
        <taxon>Basidiomycota</taxon>
        <taxon>Agaricomycotina</taxon>
        <taxon>Agaricomycetes</taxon>
        <taxon>Agaricomycetidae</taxon>
        <taxon>Agaricales</taxon>
        <taxon>Marasmiineae</taxon>
        <taxon>Mycenaceae</taxon>
        <taxon>Mycena</taxon>
    </lineage>
</organism>
<evidence type="ECO:0000256" key="1">
    <source>
        <dbReference type="SAM" id="MobiDB-lite"/>
    </source>
</evidence>
<reference evidence="2" key="1">
    <citation type="submission" date="2023-03" db="EMBL/GenBank/DDBJ databases">
        <title>Massive genome expansion in bonnet fungi (Mycena s.s.) driven by repeated elements and novel gene families across ecological guilds.</title>
        <authorList>
            <consortium name="Lawrence Berkeley National Laboratory"/>
            <person name="Harder C.B."/>
            <person name="Miyauchi S."/>
            <person name="Viragh M."/>
            <person name="Kuo A."/>
            <person name="Thoen E."/>
            <person name="Andreopoulos B."/>
            <person name="Lu D."/>
            <person name="Skrede I."/>
            <person name="Drula E."/>
            <person name="Henrissat B."/>
            <person name="Morin E."/>
            <person name="Kohler A."/>
            <person name="Barry K."/>
            <person name="LaButti K."/>
            <person name="Morin E."/>
            <person name="Salamov A."/>
            <person name="Lipzen A."/>
            <person name="Mereny Z."/>
            <person name="Hegedus B."/>
            <person name="Baldrian P."/>
            <person name="Stursova M."/>
            <person name="Weitz H."/>
            <person name="Taylor A."/>
            <person name="Grigoriev I.V."/>
            <person name="Nagy L.G."/>
            <person name="Martin F."/>
            <person name="Kauserud H."/>
        </authorList>
    </citation>
    <scope>NUCLEOTIDE SEQUENCE</scope>
    <source>
        <strain evidence="2">CBHHK182m</strain>
    </source>
</reference>
<sequence>MPYYPCPGVDTELHLDSADKHFYVVERGFVVGAYTDSDIATKQVNGYRSGFRIKLARFEDAQVQWAAMCAADHGFICPVAAAEQQVLPPTAVLSTAVSSTHTASFGAAQRKFVQDAIAGNPSALPGAQATTDIPAHSHPAAKSTPNAAQRNAAYAGSWATSPAIPSSGVWSKPQPTSQPAPSSSTSTNGRGAAAFAKMGDGPPVEVHWGVKGVYRTYPSHFDAVAVARKLNIPDNDIIGNADPAVVEAWVRRA</sequence>
<keyword evidence="3" id="KW-1185">Reference proteome</keyword>
<dbReference type="EMBL" id="JARKIB010000818">
    <property type="protein sequence ID" value="KAJ7691078.1"/>
    <property type="molecule type" value="Genomic_DNA"/>
</dbReference>
<feature type="region of interest" description="Disordered" evidence="1">
    <location>
        <begin position="123"/>
        <end position="198"/>
    </location>
</feature>
<accession>A0AAD7GEF9</accession>
<comment type="caution">
    <text evidence="2">The sequence shown here is derived from an EMBL/GenBank/DDBJ whole genome shotgun (WGS) entry which is preliminary data.</text>
</comment>
<dbReference type="AlphaFoldDB" id="A0AAD7GEF9"/>
<gene>
    <name evidence="2" type="ORF">B0H16DRAFT_1486813</name>
</gene>
<evidence type="ECO:0000313" key="3">
    <source>
        <dbReference type="Proteomes" id="UP001215598"/>
    </source>
</evidence>
<proteinExistence type="predicted"/>
<feature type="compositionally biased region" description="Low complexity" evidence="1">
    <location>
        <begin position="171"/>
        <end position="187"/>
    </location>
</feature>
<name>A0AAD7GEF9_9AGAR</name>
<protein>
    <submittedName>
        <fullName evidence="2">Uncharacterized protein</fullName>
    </submittedName>
</protein>
<dbReference type="Proteomes" id="UP001215598">
    <property type="component" value="Unassembled WGS sequence"/>
</dbReference>